<protein>
    <submittedName>
        <fullName evidence="2">Uncharacterized protein</fullName>
    </submittedName>
</protein>
<sequence>MGDNNPVSRTGLLAALEQLAANDEGRATQQVPHSQNPPAGVEIHEQAEVQNVQADFSAEDQNHEADAQTALSLDEFCAVEHFDWNEEMNAHMESNQQSTFQSSLASNLATNYSVAVHSQSLPNEREAQSTFMTSNLQPRQMNADDDDPWADQYQYGGNDHNAVFSQSEVQSSYNRPAATRPFTHSAVYPTSMAVLPDSSTEFMRQSSNQTQNRNYSAPPLAVQNPNSYASRNFFRNALAEAKKTQFGGCILTDYLVSAIDFKSNSSKILVRHTDRHVILAEEEEFYQVIQTEAADACLAVNGYNEQTVSRINFSDEMWQRFLVNTLHSQLVQSGRRFVSDDKLAHQRQQSRIFQSFAAWNDFLQVTF</sequence>
<proteinExistence type="predicted"/>
<name>A0AC34R1H3_9BILA</name>
<reference evidence="2" key="1">
    <citation type="submission" date="2022-11" db="UniProtKB">
        <authorList>
            <consortium name="WormBaseParasite"/>
        </authorList>
    </citation>
    <scope>IDENTIFICATION</scope>
</reference>
<evidence type="ECO:0000313" key="2">
    <source>
        <dbReference type="WBParaSite" id="JU765_v2.g2553.t1"/>
    </source>
</evidence>
<dbReference type="Proteomes" id="UP000887576">
    <property type="component" value="Unplaced"/>
</dbReference>
<evidence type="ECO:0000313" key="1">
    <source>
        <dbReference type="Proteomes" id="UP000887576"/>
    </source>
</evidence>
<organism evidence="1 2">
    <name type="scientific">Panagrolaimus sp. JU765</name>
    <dbReference type="NCBI Taxonomy" id="591449"/>
    <lineage>
        <taxon>Eukaryota</taxon>
        <taxon>Metazoa</taxon>
        <taxon>Ecdysozoa</taxon>
        <taxon>Nematoda</taxon>
        <taxon>Chromadorea</taxon>
        <taxon>Rhabditida</taxon>
        <taxon>Tylenchina</taxon>
        <taxon>Panagrolaimomorpha</taxon>
        <taxon>Panagrolaimoidea</taxon>
        <taxon>Panagrolaimidae</taxon>
        <taxon>Panagrolaimus</taxon>
    </lineage>
</organism>
<dbReference type="WBParaSite" id="JU765_v2.g2553.t1">
    <property type="protein sequence ID" value="JU765_v2.g2553.t1"/>
    <property type="gene ID" value="JU765_v2.g2553"/>
</dbReference>
<accession>A0AC34R1H3</accession>